<sequence>MAPYEANQSVTFFPKVSSLSTCSLSFICLPPPQPNFGFQLVSGVIFMALYTSGGTMTDACRHEFALFLLCTVVLTCFVACSQGYPFPASPAEDERLVLILHPLYVYRNAANDRPTNVDSLQKWLDHFTGEVERREVAKRNIAIGRGDGFRPGK</sequence>
<feature type="transmembrane region" description="Helical" evidence="1">
    <location>
        <begin position="64"/>
        <end position="84"/>
    </location>
</feature>
<keyword evidence="1" id="KW-0812">Transmembrane</keyword>
<organism evidence="2 3">
    <name type="scientific">Steinernema hermaphroditum</name>
    <dbReference type="NCBI Taxonomy" id="289476"/>
    <lineage>
        <taxon>Eukaryota</taxon>
        <taxon>Metazoa</taxon>
        <taxon>Ecdysozoa</taxon>
        <taxon>Nematoda</taxon>
        <taxon>Chromadorea</taxon>
        <taxon>Rhabditida</taxon>
        <taxon>Tylenchina</taxon>
        <taxon>Panagrolaimomorpha</taxon>
        <taxon>Strongyloidoidea</taxon>
        <taxon>Steinernematidae</taxon>
        <taxon>Steinernema</taxon>
    </lineage>
</organism>
<protein>
    <submittedName>
        <fullName evidence="2">Uncharacterized protein</fullName>
    </submittedName>
</protein>
<name>A0AA39HUL2_9BILA</name>
<gene>
    <name evidence="2" type="ORF">QR680_005768</name>
</gene>
<evidence type="ECO:0000256" key="1">
    <source>
        <dbReference type="SAM" id="Phobius"/>
    </source>
</evidence>
<dbReference type="Proteomes" id="UP001175271">
    <property type="component" value="Unassembled WGS sequence"/>
</dbReference>
<dbReference type="EMBL" id="JAUCMV010000003">
    <property type="protein sequence ID" value="KAK0411659.1"/>
    <property type="molecule type" value="Genomic_DNA"/>
</dbReference>
<proteinExistence type="predicted"/>
<keyword evidence="3" id="KW-1185">Reference proteome</keyword>
<reference evidence="2" key="1">
    <citation type="submission" date="2023-06" db="EMBL/GenBank/DDBJ databases">
        <title>Genomic analysis of the entomopathogenic nematode Steinernema hermaphroditum.</title>
        <authorList>
            <person name="Schwarz E.M."/>
            <person name="Heppert J.K."/>
            <person name="Baniya A."/>
            <person name="Schwartz H.T."/>
            <person name="Tan C.-H."/>
            <person name="Antoshechkin I."/>
            <person name="Sternberg P.W."/>
            <person name="Goodrich-Blair H."/>
            <person name="Dillman A.R."/>
        </authorList>
    </citation>
    <scope>NUCLEOTIDE SEQUENCE</scope>
    <source>
        <strain evidence="2">PS9179</strain>
        <tissue evidence="2">Whole animal</tissue>
    </source>
</reference>
<evidence type="ECO:0000313" key="2">
    <source>
        <dbReference type="EMBL" id="KAK0411659.1"/>
    </source>
</evidence>
<accession>A0AA39HUL2</accession>
<comment type="caution">
    <text evidence="2">The sequence shown here is derived from an EMBL/GenBank/DDBJ whole genome shotgun (WGS) entry which is preliminary data.</text>
</comment>
<keyword evidence="1" id="KW-0472">Membrane</keyword>
<keyword evidence="1" id="KW-1133">Transmembrane helix</keyword>
<feature type="transmembrane region" description="Helical" evidence="1">
    <location>
        <begin position="36"/>
        <end position="52"/>
    </location>
</feature>
<evidence type="ECO:0000313" key="3">
    <source>
        <dbReference type="Proteomes" id="UP001175271"/>
    </source>
</evidence>
<dbReference type="AlphaFoldDB" id="A0AA39HUL2"/>